<sequence>MAGVNDREHRAEDARIDMHGQQCLHRNVLCDPCVDCGDALDDWISERDEHKHGARDPEHRADSAPRKARRAVDEEAEPAYQQDAEYTGEDDTFTFFHNYASTVTSPLGFA</sequence>
<proteinExistence type="predicted"/>
<reference evidence="2" key="1">
    <citation type="submission" date="2019-08" db="EMBL/GenBank/DDBJ databases">
        <authorList>
            <person name="Kucharzyk K."/>
            <person name="Murdoch R.W."/>
            <person name="Higgins S."/>
            <person name="Loffler F."/>
        </authorList>
    </citation>
    <scope>NUCLEOTIDE SEQUENCE</scope>
</reference>
<gene>
    <name evidence="2" type="ORF">SDC9_146488</name>
</gene>
<evidence type="ECO:0000313" key="2">
    <source>
        <dbReference type="EMBL" id="MPM99297.1"/>
    </source>
</evidence>
<feature type="region of interest" description="Disordered" evidence="1">
    <location>
        <begin position="48"/>
        <end position="87"/>
    </location>
</feature>
<evidence type="ECO:0000256" key="1">
    <source>
        <dbReference type="SAM" id="MobiDB-lite"/>
    </source>
</evidence>
<comment type="caution">
    <text evidence="2">The sequence shown here is derived from an EMBL/GenBank/DDBJ whole genome shotgun (WGS) entry which is preliminary data.</text>
</comment>
<dbReference type="EMBL" id="VSSQ01045406">
    <property type="protein sequence ID" value="MPM99297.1"/>
    <property type="molecule type" value="Genomic_DNA"/>
</dbReference>
<accession>A0A645EBD8</accession>
<protein>
    <submittedName>
        <fullName evidence="2">Uncharacterized protein</fullName>
    </submittedName>
</protein>
<feature type="compositionally biased region" description="Basic and acidic residues" evidence="1">
    <location>
        <begin position="48"/>
        <end position="73"/>
    </location>
</feature>
<organism evidence="2">
    <name type="scientific">bioreactor metagenome</name>
    <dbReference type="NCBI Taxonomy" id="1076179"/>
    <lineage>
        <taxon>unclassified sequences</taxon>
        <taxon>metagenomes</taxon>
        <taxon>ecological metagenomes</taxon>
    </lineage>
</organism>
<dbReference type="AlphaFoldDB" id="A0A645EBD8"/>
<name>A0A645EBD8_9ZZZZ</name>